<sequence>MEQEFTQFVLVIGAGGKVSQLSVPLLIAEGHKVAGLVRNPEHVQQLIGASATAIVTDLTRLDAEEWARLLTPFDAVVWSAGAGGGDPERTYAVDRDAALRMIGALEELGEFAPKLVMVSYAGAAKATAVDDGSSWFAYVESKKAVDKRLLESELDYVILGPTRLTMERSHGGRAVDETTRPESTTSRELVAQVIVEAVGREAMPANPFDFEDGDTPARELAL</sequence>
<dbReference type="AlphaFoldDB" id="A0A2N6T732"/>
<dbReference type="SUPFAM" id="SSF51735">
    <property type="entry name" value="NAD(P)-binding Rossmann-fold domains"/>
    <property type="match status" value="1"/>
</dbReference>
<protein>
    <submittedName>
        <fullName evidence="2">Nucleoside-diphosphate sugar epimerase</fullName>
    </submittedName>
</protein>
<reference evidence="2 3" key="1">
    <citation type="submission" date="2017-09" db="EMBL/GenBank/DDBJ databases">
        <title>Bacterial strain isolated from the female urinary microbiota.</title>
        <authorList>
            <person name="Thomas-White K."/>
            <person name="Kumar N."/>
            <person name="Forster S."/>
            <person name="Putonti C."/>
            <person name="Lawley T."/>
            <person name="Wolfe A.J."/>
        </authorList>
    </citation>
    <scope>NUCLEOTIDE SEQUENCE [LARGE SCALE GENOMIC DNA]</scope>
    <source>
        <strain evidence="2 3">UMB0792</strain>
    </source>
</reference>
<evidence type="ECO:0000313" key="3">
    <source>
        <dbReference type="Proteomes" id="UP000235836"/>
    </source>
</evidence>
<name>A0A2N6T732_9CORY</name>
<dbReference type="Proteomes" id="UP000235836">
    <property type="component" value="Unassembled WGS sequence"/>
</dbReference>
<comment type="caution">
    <text evidence="2">The sequence shown here is derived from an EMBL/GenBank/DDBJ whole genome shotgun (WGS) entry which is preliminary data.</text>
</comment>
<dbReference type="PANTHER" id="PTHR15020">
    <property type="entry name" value="FLAVIN REDUCTASE-RELATED"/>
    <property type="match status" value="1"/>
</dbReference>
<evidence type="ECO:0000259" key="1">
    <source>
        <dbReference type="Pfam" id="PF13460"/>
    </source>
</evidence>
<feature type="domain" description="NAD(P)-binding" evidence="1">
    <location>
        <begin position="13"/>
        <end position="198"/>
    </location>
</feature>
<dbReference type="InterPro" id="IPR036291">
    <property type="entry name" value="NAD(P)-bd_dom_sf"/>
</dbReference>
<keyword evidence="3" id="KW-1185">Reference proteome</keyword>
<gene>
    <name evidence="2" type="ORF">CJ203_01540</name>
</gene>
<dbReference type="InterPro" id="IPR016040">
    <property type="entry name" value="NAD(P)-bd_dom"/>
</dbReference>
<accession>A0A2N6T732</accession>
<organism evidence="2 3">
    <name type="scientific">Corynebacterium tuscaniense</name>
    <dbReference type="NCBI Taxonomy" id="302449"/>
    <lineage>
        <taxon>Bacteria</taxon>
        <taxon>Bacillati</taxon>
        <taxon>Actinomycetota</taxon>
        <taxon>Actinomycetes</taxon>
        <taxon>Mycobacteriales</taxon>
        <taxon>Corynebacteriaceae</taxon>
        <taxon>Corynebacterium</taxon>
    </lineage>
</organism>
<dbReference type="Gene3D" id="3.40.50.720">
    <property type="entry name" value="NAD(P)-binding Rossmann-like Domain"/>
    <property type="match status" value="1"/>
</dbReference>
<evidence type="ECO:0000313" key="2">
    <source>
        <dbReference type="EMBL" id="PMC65131.1"/>
    </source>
</evidence>
<dbReference type="PANTHER" id="PTHR15020:SF50">
    <property type="entry name" value="UPF0659 PROTEIN YMR090W"/>
    <property type="match status" value="1"/>
</dbReference>
<proteinExistence type="predicted"/>
<dbReference type="Pfam" id="PF13460">
    <property type="entry name" value="NAD_binding_10"/>
    <property type="match status" value="1"/>
</dbReference>
<dbReference type="EMBL" id="PNHG01000002">
    <property type="protein sequence ID" value="PMC65131.1"/>
    <property type="molecule type" value="Genomic_DNA"/>
</dbReference>